<dbReference type="PROSITE" id="PS00758">
    <property type="entry name" value="ARGE_DAPE_CPG2_1"/>
    <property type="match status" value="1"/>
</dbReference>
<comment type="similarity">
    <text evidence="2">Belongs to the peptidase M20A family.</text>
</comment>
<evidence type="ECO:0000256" key="6">
    <source>
        <dbReference type="ARBA" id="ARBA00022833"/>
    </source>
</evidence>
<sequence length="469" mass="50447">MKLSPAELARVEGYLNERRGDMVDTLCRLVSIPSVSRDDPDPAHPFGPGCRAALDEMQKICAEKGLVMVNHENYCGSVRYGDGEEELGVFSHLDVVPAGTGWTGDPFLPVVENGFVRGRGAIDNKAGAVVGLYAVECLRALGIRLRHAVRLFYGCSEEDMMNDVLYYGEKVGWPKFSLIPDAVFPAAFAEKGICAGYLTSGPVAREIRSLRAGTVTNAVAGDCVLTLAPEHFAAVHACRTERVRVTFENNETVVRAFGLAAHASRPQQSVNAIALAFDVLLAAGILRGEERGLISFWARCLHDFYGGELGIALDRGEYGELTIIGGTASLEDGCFRFGFNCRYPAGDSCERIVPRLDAVCGAHGLSLAVEEGVDGFCMSPDHPLVTALTALANELTGEQRAPYLMNGATYCRDIPNSIPFGPEMDQDAPAFPVGKGGIHQADESMSIDELVRAVKIYVAALVELDALIQ</sequence>
<evidence type="ECO:0000256" key="7">
    <source>
        <dbReference type="ARBA" id="ARBA00022997"/>
    </source>
</evidence>
<dbReference type="SUPFAM" id="SSF55031">
    <property type="entry name" value="Bacterial exopeptidase dimerisation domain"/>
    <property type="match status" value="1"/>
</dbReference>
<evidence type="ECO:0000256" key="4">
    <source>
        <dbReference type="ARBA" id="ARBA00022723"/>
    </source>
</evidence>
<dbReference type="SUPFAM" id="SSF53187">
    <property type="entry name" value="Zn-dependent exopeptidases"/>
    <property type="match status" value="1"/>
</dbReference>
<dbReference type="InterPro" id="IPR002933">
    <property type="entry name" value="Peptidase_M20"/>
</dbReference>
<protein>
    <submittedName>
        <fullName evidence="9">Sapep family Mn(2+)-dependent dipeptidase</fullName>
        <ecNumber evidence="9">3.4.13.-</ecNumber>
    </submittedName>
</protein>
<evidence type="ECO:0000256" key="8">
    <source>
        <dbReference type="ARBA" id="ARBA00023049"/>
    </source>
</evidence>
<dbReference type="InterPro" id="IPR050072">
    <property type="entry name" value="Peptidase_M20A"/>
</dbReference>
<evidence type="ECO:0000256" key="1">
    <source>
        <dbReference type="ARBA" id="ARBA00001947"/>
    </source>
</evidence>
<dbReference type="GO" id="GO:0016805">
    <property type="term" value="F:dipeptidase activity"/>
    <property type="evidence" value="ECO:0007669"/>
    <property type="project" value="UniProtKB-KW"/>
</dbReference>
<dbReference type="EMBL" id="JACRTB010000007">
    <property type="protein sequence ID" value="MBC8575966.1"/>
    <property type="molecule type" value="Genomic_DNA"/>
</dbReference>
<comment type="cofactor">
    <cofactor evidence="1">
        <name>Zn(2+)</name>
        <dbReference type="ChEBI" id="CHEBI:29105"/>
    </cofactor>
</comment>
<proteinExistence type="inferred from homology"/>
<keyword evidence="4" id="KW-0479">Metal-binding</keyword>
<dbReference type="InterPro" id="IPR001261">
    <property type="entry name" value="ArgE/DapE_CS"/>
</dbReference>
<keyword evidence="7 9" id="KW-0224">Dipeptidase</keyword>
<keyword evidence="8" id="KW-0482">Metalloprotease</keyword>
<organism evidence="9 10">
    <name type="scientific">Yanshouia hominis</name>
    <dbReference type="NCBI Taxonomy" id="2763673"/>
    <lineage>
        <taxon>Bacteria</taxon>
        <taxon>Bacillati</taxon>
        <taxon>Bacillota</taxon>
        <taxon>Clostridia</taxon>
        <taxon>Eubacteriales</taxon>
        <taxon>Oscillospiraceae</taxon>
        <taxon>Yanshouia</taxon>
    </lineage>
</organism>
<reference evidence="9 10" key="1">
    <citation type="submission" date="2020-08" db="EMBL/GenBank/DDBJ databases">
        <title>Genome public.</title>
        <authorList>
            <person name="Liu C."/>
            <person name="Sun Q."/>
        </authorList>
    </citation>
    <scope>NUCLEOTIDE SEQUENCE [LARGE SCALE GENOMIC DNA]</scope>
    <source>
        <strain evidence="9 10">BX1</strain>
    </source>
</reference>
<keyword evidence="3" id="KW-0645">Protease</keyword>
<evidence type="ECO:0000313" key="10">
    <source>
        <dbReference type="Proteomes" id="UP000658131"/>
    </source>
</evidence>
<dbReference type="InterPro" id="IPR036264">
    <property type="entry name" value="Bact_exopeptidase_dim_dom"/>
</dbReference>
<keyword evidence="6" id="KW-0862">Zinc</keyword>
<dbReference type="Gene3D" id="3.30.70.360">
    <property type="match status" value="2"/>
</dbReference>
<gene>
    <name evidence="9" type="ORF">H8717_06000</name>
</gene>
<evidence type="ECO:0000313" key="9">
    <source>
        <dbReference type="EMBL" id="MBC8575966.1"/>
    </source>
</evidence>
<comment type="caution">
    <text evidence="9">The sequence shown here is derived from an EMBL/GenBank/DDBJ whole genome shotgun (WGS) entry which is preliminary data.</text>
</comment>
<evidence type="ECO:0000256" key="5">
    <source>
        <dbReference type="ARBA" id="ARBA00022801"/>
    </source>
</evidence>
<dbReference type="Pfam" id="PF01546">
    <property type="entry name" value="Peptidase_M20"/>
    <property type="match status" value="1"/>
</dbReference>
<accession>A0ABR7NHS4</accession>
<evidence type="ECO:0000256" key="3">
    <source>
        <dbReference type="ARBA" id="ARBA00022670"/>
    </source>
</evidence>
<keyword evidence="5 9" id="KW-0378">Hydrolase</keyword>
<evidence type="ECO:0000256" key="2">
    <source>
        <dbReference type="ARBA" id="ARBA00006247"/>
    </source>
</evidence>
<dbReference type="NCBIfam" id="TIGR01887">
    <property type="entry name" value="dipeptidaselike"/>
    <property type="match status" value="1"/>
</dbReference>
<dbReference type="PANTHER" id="PTHR43808:SF31">
    <property type="entry name" value="N-ACETYL-L-CITRULLINE DEACETYLASE"/>
    <property type="match status" value="1"/>
</dbReference>
<dbReference type="RefSeq" id="WP_262399530.1">
    <property type="nucleotide sequence ID" value="NZ_JACRTB010000007.1"/>
</dbReference>
<dbReference type="PANTHER" id="PTHR43808">
    <property type="entry name" value="ACETYLORNITHINE DEACETYLASE"/>
    <property type="match status" value="1"/>
</dbReference>
<name>A0ABR7NHS4_9FIRM</name>
<dbReference type="Gene3D" id="3.40.630.10">
    <property type="entry name" value="Zn peptidases"/>
    <property type="match status" value="1"/>
</dbReference>
<dbReference type="Proteomes" id="UP000658131">
    <property type="component" value="Unassembled WGS sequence"/>
</dbReference>
<dbReference type="EC" id="3.4.13.-" evidence="9"/>
<keyword evidence="10" id="KW-1185">Reference proteome</keyword>
<dbReference type="InterPro" id="IPR010964">
    <property type="entry name" value="M20A_pepV-rel"/>
</dbReference>